<evidence type="ECO:0000313" key="12">
    <source>
        <dbReference type="Proteomes" id="UP001348149"/>
    </source>
</evidence>
<name>A0ABU6HIA0_9RHOB</name>
<keyword evidence="11" id="KW-0282">Flagellum</keyword>
<keyword evidence="10" id="KW-0997">Cell inner membrane</keyword>
<comment type="function">
    <text evidence="1 10">Controls the rotational direction of flagella during chemotaxis.</text>
</comment>
<accession>A0ABU6HIA0</accession>
<dbReference type="Pfam" id="PF03748">
    <property type="entry name" value="FliL"/>
    <property type="match status" value="1"/>
</dbReference>
<keyword evidence="5 10" id="KW-0145">Chemotaxis</keyword>
<evidence type="ECO:0000313" key="11">
    <source>
        <dbReference type="EMBL" id="MEC3861636.1"/>
    </source>
</evidence>
<keyword evidence="11" id="KW-0969">Cilium</keyword>
<keyword evidence="7 10" id="KW-0283">Flagellar rotation</keyword>
<evidence type="ECO:0000256" key="9">
    <source>
        <dbReference type="ARBA" id="ARBA00023136"/>
    </source>
</evidence>
<evidence type="ECO:0000256" key="1">
    <source>
        <dbReference type="ARBA" id="ARBA00002254"/>
    </source>
</evidence>
<sequence>MRFLIPVILTLIGVGAGLGAGLFLRPDPAQENAAQGDTSHDATAGEPVACVPVEGHAPLPPIDAADLADREYVKMNNQFVIPVITETRVASLVVLSITLEAKAGSSELVYQREPKLRDLFLQTLFDQASLGRFSGDFANAANLAPLRDELRTVARRVLGDAVSDVLITDMSRQDA</sequence>
<keyword evidence="12" id="KW-1185">Reference proteome</keyword>
<keyword evidence="11" id="KW-0966">Cell projection</keyword>
<evidence type="ECO:0000256" key="3">
    <source>
        <dbReference type="ARBA" id="ARBA00008281"/>
    </source>
</evidence>
<evidence type="ECO:0000256" key="8">
    <source>
        <dbReference type="ARBA" id="ARBA00022989"/>
    </source>
</evidence>
<evidence type="ECO:0000256" key="7">
    <source>
        <dbReference type="ARBA" id="ARBA00022779"/>
    </source>
</evidence>
<evidence type="ECO:0000256" key="2">
    <source>
        <dbReference type="ARBA" id="ARBA00004162"/>
    </source>
</evidence>
<evidence type="ECO:0000256" key="6">
    <source>
        <dbReference type="ARBA" id="ARBA00022692"/>
    </source>
</evidence>
<comment type="similarity">
    <text evidence="3 10">Belongs to the FliL family.</text>
</comment>
<dbReference type="RefSeq" id="WP_326297357.1">
    <property type="nucleotide sequence ID" value="NZ_JAYLLH010000011.1"/>
</dbReference>
<keyword evidence="6" id="KW-0812">Transmembrane</keyword>
<protein>
    <recommendedName>
        <fullName evidence="10">Flagellar protein FliL</fullName>
    </recommendedName>
</protein>
<gene>
    <name evidence="11" type="ORF">VK792_10100</name>
</gene>
<keyword evidence="4" id="KW-1003">Cell membrane</keyword>
<evidence type="ECO:0000256" key="10">
    <source>
        <dbReference type="RuleBase" id="RU364125"/>
    </source>
</evidence>
<reference evidence="11 12" key="1">
    <citation type="submission" date="2024-01" db="EMBL/GenBank/DDBJ databases">
        <title>Mesobacterium rodlantinim sp. nov., isolated from shallow sea hydrothermal systems off Kueishantao Island.</title>
        <authorList>
            <person name="Su Z."/>
            <person name="Tang K."/>
        </authorList>
    </citation>
    <scope>NUCLEOTIDE SEQUENCE [LARGE SCALE GENOMIC DNA]</scope>
    <source>
        <strain evidence="11 12">TK19101</strain>
    </source>
</reference>
<keyword evidence="9 10" id="KW-0472">Membrane</keyword>
<proteinExistence type="inferred from homology"/>
<keyword evidence="8" id="KW-1133">Transmembrane helix</keyword>
<evidence type="ECO:0000256" key="4">
    <source>
        <dbReference type="ARBA" id="ARBA00022475"/>
    </source>
</evidence>
<comment type="subcellular location">
    <subcellularLocation>
        <location evidence="10">Cell inner membrane</location>
    </subcellularLocation>
    <subcellularLocation>
        <location evidence="2">Cell membrane</location>
        <topology evidence="2">Single-pass membrane protein</topology>
    </subcellularLocation>
</comment>
<evidence type="ECO:0000256" key="5">
    <source>
        <dbReference type="ARBA" id="ARBA00022500"/>
    </source>
</evidence>
<comment type="caution">
    <text evidence="11">The sequence shown here is derived from an EMBL/GenBank/DDBJ whole genome shotgun (WGS) entry which is preliminary data.</text>
</comment>
<organism evidence="11 12">
    <name type="scientific">Mesobacterium hydrothermale</name>
    <dbReference type="NCBI Taxonomy" id="3111907"/>
    <lineage>
        <taxon>Bacteria</taxon>
        <taxon>Pseudomonadati</taxon>
        <taxon>Pseudomonadota</taxon>
        <taxon>Alphaproteobacteria</taxon>
        <taxon>Rhodobacterales</taxon>
        <taxon>Roseobacteraceae</taxon>
        <taxon>Mesobacterium</taxon>
    </lineage>
</organism>
<dbReference type="Proteomes" id="UP001348149">
    <property type="component" value="Unassembled WGS sequence"/>
</dbReference>
<dbReference type="InterPro" id="IPR005503">
    <property type="entry name" value="FliL"/>
</dbReference>
<dbReference type="EMBL" id="JAYLLH010000011">
    <property type="protein sequence ID" value="MEC3861636.1"/>
    <property type="molecule type" value="Genomic_DNA"/>
</dbReference>